<feature type="chain" id="PRO_5047084970" description="Outer membrane protein beta-barrel domain-containing protein" evidence="1">
    <location>
        <begin position="25"/>
        <end position="175"/>
    </location>
</feature>
<dbReference type="EMBL" id="BAABWU010000009">
    <property type="protein sequence ID" value="GAA6197023.1"/>
    <property type="molecule type" value="Genomic_DNA"/>
</dbReference>
<comment type="caution">
    <text evidence="2">The sequence shown here is derived from an EMBL/GenBank/DDBJ whole genome shotgun (WGS) entry which is preliminary data.</text>
</comment>
<dbReference type="SUPFAM" id="SSF56935">
    <property type="entry name" value="Porins"/>
    <property type="match status" value="1"/>
</dbReference>
<reference evidence="2 3" key="1">
    <citation type="submission" date="2024-04" db="EMBL/GenBank/DDBJ databases">
        <title>Draft genome sequence of Pseudophaeobacter arcticus NBRC 116598.</title>
        <authorList>
            <person name="Miyakawa T."/>
            <person name="Kusuya Y."/>
            <person name="Miura T."/>
        </authorList>
    </citation>
    <scope>NUCLEOTIDE SEQUENCE [LARGE SCALE GENOMIC DNA]</scope>
    <source>
        <strain evidence="2 3">SU-CL00105</strain>
    </source>
</reference>
<dbReference type="InterPro" id="IPR023614">
    <property type="entry name" value="Porin_dom_sf"/>
</dbReference>
<organism evidence="2 3">
    <name type="scientific">Pseudophaeobacter arcticus</name>
    <dbReference type="NCBI Taxonomy" id="385492"/>
    <lineage>
        <taxon>Bacteria</taxon>
        <taxon>Pseudomonadati</taxon>
        <taxon>Pseudomonadota</taxon>
        <taxon>Alphaproteobacteria</taxon>
        <taxon>Rhodobacterales</taxon>
        <taxon>Paracoccaceae</taxon>
        <taxon>Pseudophaeobacter</taxon>
    </lineage>
</organism>
<keyword evidence="3" id="KW-1185">Reference proteome</keyword>
<protein>
    <recommendedName>
        <fullName evidence="4">Outer membrane protein beta-barrel domain-containing protein</fullName>
    </recommendedName>
</protein>
<evidence type="ECO:0008006" key="4">
    <source>
        <dbReference type="Google" id="ProtNLM"/>
    </source>
</evidence>
<dbReference type="Proteomes" id="UP001441944">
    <property type="component" value="Unassembled WGS sequence"/>
</dbReference>
<evidence type="ECO:0000313" key="2">
    <source>
        <dbReference type="EMBL" id="GAA6197023.1"/>
    </source>
</evidence>
<evidence type="ECO:0000313" key="3">
    <source>
        <dbReference type="Proteomes" id="UP001441944"/>
    </source>
</evidence>
<dbReference type="Gene3D" id="2.40.160.10">
    <property type="entry name" value="Porin"/>
    <property type="match status" value="1"/>
</dbReference>
<feature type="signal peptide" evidence="1">
    <location>
        <begin position="1"/>
        <end position="24"/>
    </location>
</feature>
<sequence>MPAAQINWTKIGLLLAVGTFSAVAVPAMSGDWNSPNFFSPQHEQIGATDESFDQPDDSLEFSADRDYGQLVLGGTYSRGNGSLLSGFGATARTEQVSLRAGYDFGHSLGYISLGHQREQAVSGQEETNTLGIGVRVSLNRALQLTGEYLHHAPLGSAAHQGQSPSRISIGAAFRF</sequence>
<accession>A0ABQ0AMC2</accession>
<evidence type="ECO:0000256" key="1">
    <source>
        <dbReference type="SAM" id="SignalP"/>
    </source>
</evidence>
<proteinExistence type="predicted"/>
<gene>
    <name evidence="2" type="ORF">NBRC116598_24670</name>
</gene>
<name>A0ABQ0AMC2_9RHOB</name>
<keyword evidence="1" id="KW-0732">Signal</keyword>